<dbReference type="OrthoDB" id="9110500at2"/>
<protein>
    <submittedName>
        <fullName evidence="1">Uncharacterized protein</fullName>
    </submittedName>
</protein>
<sequence>MKLRIICMQCFQDQGHPSNQVHTVEIQDDNIYSLTCDHGHKTRTVLQQQKFEILFDLGAMALLDGYHREAVTSFAASLERFYEFYIRVITIKFKIEKDKFDKAWSHIAAQSERQLGAYIFTYLLDHPTSETPIIDNEKPELVGTSKSKTKTWKDFRNAVVHKGYIPSSSETLAYGDMVYNHIYYLINELKHNSSEFIGKATVEYMTSVPPVSQSMAISTLISLIGDNQPVRLQDALKILQGEHGTWVSTPITRLLD</sequence>
<dbReference type="Proteomes" id="UP000195442">
    <property type="component" value="Unassembled WGS sequence"/>
</dbReference>
<accession>A0A1R4HIQ3</accession>
<evidence type="ECO:0000313" key="1">
    <source>
        <dbReference type="EMBL" id="SJM95891.1"/>
    </source>
</evidence>
<dbReference type="RefSeq" id="WP_087148432.1">
    <property type="nucleotide sequence ID" value="NZ_FUKJ01000444.1"/>
</dbReference>
<dbReference type="EMBL" id="FUKJ01000444">
    <property type="protein sequence ID" value="SJM95891.1"/>
    <property type="molecule type" value="Genomic_DNA"/>
</dbReference>
<gene>
    <name evidence="1" type="ORF">CRENPOLYSF2_780006</name>
</gene>
<name>A0A1R4HIQ3_9GAMM</name>
<keyword evidence="2" id="KW-1185">Reference proteome</keyword>
<proteinExistence type="predicted"/>
<reference evidence="2" key="1">
    <citation type="submission" date="2017-02" db="EMBL/GenBank/DDBJ databases">
        <authorList>
            <person name="Daims H."/>
        </authorList>
    </citation>
    <scope>NUCLEOTIDE SEQUENCE [LARGE SCALE GENOMIC DNA]</scope>
</reference>
<evidence type="ECO:0000313" key="2">
    <source>
        <dbReference type="Proteomes" id="UP000195442"/>
    </source>
</evidence>
<dbReference type="AlphaFoldDB" id="A0A1R4HIQ3"/>
<organism evidence="1 2">
    <name type="scientific">Crenothrix polyspora</name>
    <dbReference type="NCBI Taxonomy" id="360316"/>
    <lineage>
        <taxon>Bacteria</taxon>
        <taxon>Pseudomonadati</taxon>
        <taxon>Pseudomonadota</taxon>
        <taxon>Gammaproteobacteria</taxon>
        <taxon>Methylococcales</taxon>
        <taxon>Crenotrichaceae</taxon>
        <taxon>Crenothrix</taxon>
    </lineage>
</organism>